<dbReference type="SUPFAM" id="SSF53756">
    <property type="entry name" value="UDP-Glycosyltransferase/glycogen phosphorylase"/>
    <property type="match status" value="1"/>
</dbReference>
<evidence type="ECO:0000259" key="2">
    <source>
        <dbReference type="Pfam" id="PF13439"/>
    </source>
</evidence>
<protein>
    <submittedName>
        <fullName evidence="3">Glycosyltransferase family 4 protein</fullName>
    </submittedName>
</protein>
<evidence type="ECO:0000313" key="3">
    <source>
        <dbReference type="EMBL" id="MBF2708245.1"/>
    </source>
</evidence>
<dbReference type="Gene3D" id="3.40.50.2000">
    <property type="entry name" value="Glycogen Phosphorylase B"/>
    <property type="match status" value="2"/>
</dbReference>
<evidence type="ECO:0000313" key="4">
    <source>
        <dbReference type="Proteomes" id="UP000646211"/>
    </source>
</evidence>
<sequence>MTNPTKIAVVCNYALNPNRIGGMDRFYVAYDQRAKELGYSIDWYFLQYEPFAFYSGLTIYSANHQNVESFFLEKVKQEYLKYDILVTHFLALCTSFFKKAKASGIQQIIAVNHNPRPLEGFSLFKIIKNKMKGVLYSQYIDQFIGVSNYTRKQILKDYGFFLDNKTSVIYNGIATSVFVKRTQENSNTFVISSHLRHSKGIQDLIKAVSVLEDAIKNQIQIDVYGEGPYETELVKLTQKDNLEGVIHFKGGSSQLNELLSQYRYLLQPTYMECFSLSILESLAANVPVITTTVGGNLEIITNGKNGFIFEPKDYLALADILKNIVLGNLKIDKDVSLRIESDFNLDKMVEGHIQLLVNSEK</sequence>
<dbReference type="InterPro" id="IPR001296">
    <property type="entry name" value="Glyco_trans_1"/>
</dbReference>
<reference evidence="3" key="1">
    <citation type="submission" date="2020-11" db="EMBL/GenBank/DDBJ databases">
        <title>Genome of Flavobacterium soyangense.</title>
        <authorList>
            <person name="Liu Q."/>
            <person name="Xin Y.-H."/>
        </authorList>
    </citation>
    <scope>NUCLEOTIDE SEQUENCE</scope>
    <source>
        <strain evidence="3">CGMCC 1.13493</strain>
    </source>
</reference>
<feature type="domain" description="Glycosyl transferase family 1" evidence="1">
    <location>
        <begin position="179"/>
        <end position="326"/>
    </location>
</feature>
<comment type="caution">
    <text evidence="3">The sequence shown here is derived from an EMBL/GenBank/DDBJ whole genome shotgun (WGS) entry which is preliminary data.</text>
</comment>
<dbReference type="Pfam" id="PF13439">
    <property type="entry name" value="Glyco_transf_4"/>
    <property type="match status" value="1"/>
</dbReference>
<dbReference type="Pfam" id="PF00534">
    <property type="entry name" value="Glycos_transf_1"/>
    <property type="match status" value="1"/>
</dbReference>
<evidence type="ECO:0000259" key="1">
    <source>
        <dbReference type="Pfam" id="PF00534"/>
    </source>
</evidence>
<dbReference type="EMBL" id="JADHEC010000010">
    <property type="protein sequence ID" value="MBF2708245.1"/>
    <property type="molecule type" value="Genomic_DNA"/>
</dbReference>
<dbReference type="AlphaFoldDB" id="A0A930UA17"/>
<accession>A0A930UA17</accession>
<name>A0A930UA17_9FLAO</name>
<proteinExistence type="predicted"/>
<feature type="domain" description="Glycosyltransferase subfamily 4-like N-terminal" evidence="2">
    <location>
        <begin position="72"/>
        <end position="176"/>
    </location>
</feature>
<dbReference type="RefSeq" id="WP_194311502.1">
    <property type="nucleotide sequence ID" value="NZ_JADHEC010000010.1"/>
</dbReference>
<dbReference type="InterPro" id="IPR028098">
    <property type="entry name" value="Glyco_trans_4-like_N"/>
</dbReference>
<dbReference type="PANTHER" id="PTHR12526:SF630">
    <property type="entry name" value="GLYCOSYLTRANSFERASE"/>
    <property type="match status" value="1"/>
</dbReference>
<gene>
    <name evidence="3" type="ORF">IR213_06530</name>
</gene>
<organism evidence="3 4">
    <name type="scientific">Flavobacterium soyangense</name>
    <dbReference type="NCBI Taxonomy" id="2023265"/>
    <lineage>
        <taxon>Bacteria</taxon>
        <taxon>Pseudomonadati</taxon>
        <taxon>Bacteroidota</taxon>
        <taxon>Flavobacteriia</taxon>
        <taxon>Flavobacteriales</taxon>
        <taxon>Flavobacteriaceae</taxon>
        <taxon>Flavobacterium</taxon>
    </lineage>
</organism>
<dbReference type="PANTHER" id="PTHR12526">
    <property type="entry name" value="GLYCOSYLTRANSFERASE"/>
    <property type="match status" value="1"/>
</dbReference>
<dbReference type="GO" id="GO:0016757">
    <property type="term" value="F:glycosyltransferase activity"/>
    <property type="evidence" value="ECO:0007669"/>
    <property type="project" value="InterPro"/>
</dbReference>
<dbReference type="Proteomes" id="UP000646211">
    <property type="component" value="Unassembled WGS sequence"/>
</dbReference>
<dbReference type="CDD" id="cd03801">
    <property type="entry name" value="GT4_PimA-like"/>
    <property type="match status" value="1"/>
</dbReference>
<keyword evidence="4" id="KW-1185">Reference proteome</keyword>